<dbReference type="InterPro" id="IPR029016">
    <property type="entry name" value="GAF-like_dom_sf"/>
</dbReference>
<dbReference type="InterPro" id="IPR025943">
    <property type="entry name" value="Sigma_54_int_dom_ATP-bd_2"/>
</dbReference>
<dbReference type="PROSITE" id="PS00688">
    <property type="entry name" value="SIGMA54_INTERACT_3"/>
    <property type="match status" value="1"/>
</dbReference>
<dbReference type="Gene3D" id="1.10.8.60">
    <property type="match status" value="1"/>
</dbReference>
<dbReference type="InterPro" id="IPR002197">
    <property type="entry name" value="HTH_Fis"/>
</dbReference>
<keyword evidence="8" id="KW-1185">Reference proteome</keyword>
<dbReference type="PROSITE" id="PS00675">
    <property type="entry name" value="SIGMA54_INTERACT_1"/>
    <property type="match status" value="1"/>
</dbReference>
<comment type="caution">
    <text evidence="7">The sequence shown here is derived from an EMBL/GenBank/DDBJ whole genome shotgun (WGS) entry which is preliminary data.</text>
</comment>
<dbReference type="InterPro" id="IPR002078">
    <property type="entry name" value="Sigma_54_int"/>
</dbReference>
<dbReference type="InterPro" id="IPR027417">
    <property type="entry name" value="P-loop_NTPase"/>
</dbReference>
<keyword evidence="4" id="KW-0238">DNA-binding</keyword>
<sequence>MPTVLKRIQPAVIKYAQIIEQVTRVDVEIVDTRLDRIAGTGIKNTNISKSMANEGRIYNYVLQTGETCYIDNPKENELCRYCSQKEECHELTELAMPITLGEERIGVIGLICFNQAAQARVAANVTAYREFTKTIADFISTKAYEYQESLRTKQTMDVLNEVISHVAEGVLLLRQDGRVQGANTSAVNQLPGIELLGHTVTIKETGDTILDQKEYAISANDRTIVCYGEMITIDSPLAGYDHIFLFNNLKNVKSSIYQLTNLDQEQGVSQIIGQADNMRQLKKQIRKVADSSSTVLITGESGVGKGLIARVIHSEGARKDKPFVSVNCGAIPDTLLESELFGYVKGAFTGADPRGKIGKFEMADKGTIFLDEIGDMPLYLQVKLLSVLQDRKLSRIGSNQIIDIDVRVIAATNKDLVTLIRENKFRRDLYYRLNVIPLLIPPLRERKEDIPALIQLLLKKYSRLFSRSTMTMEPHTLQILKEYSWPGNVRELENTIEFMVNMSDSGVLTTQCLPENIRHYHDAGLPSDHPAEEETAQAGNEGIVKLKDLEKEAILHALSVCGETMEGKQEAAKRLGIGIATLYRKLEKYR</sequence>
<dbReference type="SUPFAM" id="SSF52540">
    <property type="entry name" value="P-loop containing nucleoside triphosphate hydrolases"/>
    <property type="match status" value="1"/>
</dbReference>
<evidence type="ECO:0000256" key="2">
    <source>
        <dbReference type="ARBA" id="ARBA00022840"/>
    </source>
</evidence>
<dbReference type="PANTHER" id="PTHR32071">
    <property type="entry name" value="TRANSCRIPTIONAL REGULATORY PROTEIN"/>
    <property type="match status" value="1"/>
</dbReference>
<evidence type="ECO:0000259" key="6">
    <source>
        <dbReference type="PROSITE" id="PS50045"/>
    </source>
</evidence>
<evidence type="ECO:0000313" key="7">
    <source>
        <dbReference type="EMBL" id="MBC3537932.1"/>
    </source>
</evidence>
<organism evidence="7 8">
    <name type="scientific">Megasphaera hominis</name>
    <dbReference type="NCBI Taxonomy" id="159836"/>
    <lineage>
        <taxon>Bacteria</taxon>
        <taxon>Bacillati</taxon>
        <taxon>Bacillota</taxon>
        <taxon>Negativicutes</taxon>
        <taxon>Veillonellales</taxon>
        <taxon>Veillonellaceae</taxon>
        <taxon>Megasphaera</taxon>
    </lineage>
</organism>
<dbReference type="InterPro" id="IPR025944">
    <property type="entry name" value="Sigma_54_int_dom_CS"/>
</dbReference>
<dbReference type="Gene3D" id="3.30.450.40">
    <property type="match status" value="1"/>
</dbReference>
<dbReference type="InterPro" id="IPR058031">
    <property type="entry name" value="AAA_lid_NorR"/>
</dbReference>
<protein>
    <submittedName>
        <fullName evidence="7">Sigma 54-interacting transcriptional regulator</fullName>
    </submittedName>
</protein>
<dbReference type="RefSeq" id="WP_186504500.1">
    <property type="nucleotide sequence ID" value="NZ_JACOGK010000051.1"/>
</dbReference>
<dbReference type="SMART" id="SM00382">
    <property type="entry name" value="AAA"/>
    <property type="match status" value="1"/>
</dbReference>
<dbReference type="CDD" id="cd00009">
    <property type="entry name" value="AAA"/>
    <property type="match status" value="1"/>
</dbReference>
<evidence type="ECO:0000313" key="8">
    <source>
        <dbReference type="Proteomes" id="UP000606870"/>
    </source>
</evidence>
<dbReference type="Gene3D" id="1.10.10.60">
    <property type="entry name" value="Homeodomain-like"/>
    <property type="match status" value="1"/>
</dbReference>
<dbReference type="Pfam" id="PF25601">
    <property type="entry name" value="AAA_lid_14"/>
    <property type="match status" value="1"/>
</dbReference>
<proteinExistence type="predicted"/>
<keyword evidence="2" id="KW-0067">ATP-binding</keyword>
<dbReference type="SUPFAM" id="SSF46689">
    <property type="entry name" value="Homeodomain-like"/>
    <property type="match status" value="1"/>
</dbReference>
<dbReference type="PROSITE" id="PS50045">
    <property type="entry name" value="SIGMA54_INTERACT_4"/>
    <property type="match status" value="1"/>
</dbReference>
<keyword evidence="5" id="KW-0804">Transcription</keyword>
<dbReference type="Pfam" id="PF02954">
    <property type="entry name" value="HTH_8"/>
    <property type="match status" value="1"/>
</dbReference>
<keyword evidence="3" id="KW-0805">Transcription regulation</keyword>
<dbReference type="Proteomes" id="UP000606870">
    <property type="component" value="Unassembled WGS sequence"/>
</dbReference>
<dbReference type="EMBL" id="JACOGK010000051">
    <property type="protein sequence ID" value="MBC3537932.1"/>
    <property type="molecule type" value="Genomic_DNA"/>
</dbReference>
<reference evidence="7 8" key="1">
    <citation type="submission" date="2020-08" db="EMBL/GenBank/DDBJ databases">
        <authorList>
            <person name="Liu C."/>
            <person name="Sun Q."/>
        </authorList>
    </citation>
    <scope>NUCLEOTIDE SEQUENCE [LARGE SCALE GENOMIC DNA]</scope>
    <source>
        <strain evidence="7 8">NSJ-59</strain>
    </source>
</reference>
<dbReference type="InterPro" id="IPR025662">
    <property type="entry name" value="Sigma_54_int_dom_ATP-bd_1"/>
</dbReference>
<feature type="domain" description="Sigma-54 factor interaction" evidence="6">
    <location>
        <begin position="271"/>
        <end position="501"/>
    </location>
</feature>
<evidence type="ECO:0000256" key="4">
    <source>
        <dbReference type="ARBA" id="ARBA00023125"/>
    </source>
</evidence>
<evidence type="ECO:0000256" key="5">
    <source>
        <dbReference type="ARBA" id="ARBA00023163"/>
    </source>
</evidence>
<dbReference type="InterPro" id="IPR009057">
    <property type="entry name" value="Homeodomain-like_sf"/>
</dbReference>
<dbReference type="InterPro" id="IPR003593">
    <property type="entry name" value="AAA+_ATPase"/>
</dbReference>
<dbReference type="PANTHER" id="PTHR32071:SF57">
    <property type="entry name" value="C4-DICARBOXYLATE TRANSPORT TRANSCRIPTIONAL REGULATORY PROTEIN DCTD"/>
    <property type="match status" value="1"/>
</dbReference>
<dbReference type="Gene3D" id="3.40.50.300">
    <property type="entry name" value="P-loop containing nucleotide triphosphate hydrolases"/>
    <property type="match status" value="1"/>
</dbReference>
<gene>
    <name evidence="7" type="ORF">H8J70_11845</name>
</gene>
<evidence type="ECO:0000256" key="3">
    <source>
        <dbReference type="ARBA" id="ARBA00023015"/>
    </source>
</evidence>
<dbReference type="SUPFAM" id="SSF55781">
    <property type="entry name" value="GAF domain-like"/>
    <property type="match status" value="1"/>
</dbReference>
<dbReference type="Pfam" id="PF00158">
    <property type="entry name" value="Sigma54_activat"/>
    <property type="match status" value="1"/>
</dbReference>
<keyword evidence="1" id="KW-0547">Nucleotide-binding</keyword>
<dbReference type="PROSITE" id="PS00676">
    <property type="entry name" value="SIGMA54_INTERACT_2"/>
    <property type="match status" value="1"/>
</dbReference>
<evidence type="ECO:0000256" key="1">
    <source>
        <dbReference type="ARBA" id="ARBA00022741"/>
    </source>
</evidence>
<name>A0ABR6VKW3_9FIRM</name>
<accession>A0ABR6VKW3</accession>